<dbReference type="InterPro" id="IPR011009">
    <property type="entry name" value="Kinase-like_dom_sf"/>
</dbReference>
<dbReference type="EMBL" id="JAYWIO010000008">
    <property type="protein sequence ID" value="KAK7243739.1"/>
    <property type="molecule type" value="Genomic_DNA"/>
</dbReference>
<protein>
    <submittedName>
        <fullName evidence="1">Uncharacterized protein</fullName>
    </submittedName>
</protein>
<dbReference type="AlphaFoldDB" id="A0AAN9DZF9"/>
<sequence>MRNIPLDCRLDELRIPFKRFGPVCNVYLSKDYYSSKGSSSSRQDPDIDVGIQNVRIFTYKELIKATDDFSPSNKIGEGGFGFVYKEFCSVGDDSCLILWDARVGSSPAVKVYDLYANHVFQFVFL</sequence>
<keyword evidence="2" id="KW-1185">Reference proteome</keyword>
<proteinExistence type="predicted"/>
<evidence type="ECO:0000313" key="2">
    <source>
        <dbReference type="Proteomes" id="UP001372338"/>
    </source>
</evidence>
<reference evidence="1 2" key="1">
    <citation type="submission" date="2024-01" db="EMBL/GenBank/DDBJ databases">
        <title>The genomes of 5 underutilized Papilionoideae crops provide insights into root nodulation and disease resistanc.</title>
        <authorList>
            <person name="Yuan L."/>
        </authorList>
    </citation>
    <scope>NUCLEOTIDE SEQUENCE [LARGE SCALE GENOMIC DNA]</scope>
    <source>
        <strain evidence="1">ZHUSHIDOU_FW_LH</strain>
        <tissue evidence="1">Leaf</tissue>
    </source>
</reference>
<dbReference type="Proteomes" id="UP001372338">
    <property type="component" value="Unassembled WGS sequence"/>
</dbReference>
<dbReference type="SUPFAM" id="SSF56112">
    <property type="entry name" value="Protein kinase-like (PK-like)"/>
    <property type="match status" value="1"/>
</dbReference>
<name>A0AAN9DZF9_CROPI</name>
<dbReference type="Gene3D" id="3.30.200.20">
    <property type="entry name" value="Phosphorylase Kinase, domain 1"/>
    <property type="match status" value="1"/>
</dbReference>
<gene>
    <name evidence="1" type="ORF">RIF29_38550</name>
</gene>
<accession>A0AAN9DZF9</accession>
<evidence type="ECO:0000313" key="1">
    <source>
        <dbReference type="EMBL" id="KAK7243739.1"/>
    </source>
</evidence>
<organism evidence="1 2">
    <name type="scientific">Crotalaria pallida</name>
    <name type="common">Smooth rattlebox</name>
    <name type="synonym">Crotalaria striata</name>
    <dbReference type="NCBI Taxonomy" id="3830"/>
    <lineage>
        <taxon>Eukaryota</taxon>
        <taxon>Viridiplantae</taxon>
        <taxon>Streptophyta</taxon>
        <taxon>Embryophyta</taxon>
        <taxon>Tracheophyta</taxon>
        <taxon>Spermatophyta</taxon>
        <taxon>Magnoliopsida</taxon>
        <taxon>eudicotyledons</taxon>
        <taxon>Gunneridae</taxon>
        <taxon>Pentapetalae</taxon>
        <taxon>rosids</taxon>
        <taxon>fabids</taxon>
        <taxon>Fabales</taxon>
        <taxon>Fabaceae</taxon>
        <taxon>Papilionoideae</taxon>
        <taxon>50 kb inversion clade</taxon>
        <taxon>genistoids sensu lato</taxon>
        <taxon>core genistoids</taxon>
        <taxon>Crotalarieae</taxon>
        <taxon>Crotalaria</taxon>
    </lineage>
</organism>
<comment type="caution">
    <text evidence="1">The sequence shown here is derived from an EMBL/GenBank/DDBJ whole genome shotgun (WGS) entry which is preliminary data.</text>
</comment>